<accession>A0AAU7N483</accession>
<reference evidence="1" key="1">
    <citation type="submission" date="2024-05" db="EMBL/GenBank/DDBJ databases">
        <title>The simplest Porifera holobiont: glass sponge Aphrocallistes beatrix thrives with only two symbionts.</title>
        <authorList>
            <person name="N Garritano A."/>
            <person name="A Allen M."/>
            <person name="Thomas T."/>
        </authorList>
    </citation>
    <scope>NUCLEOTIDE SEQUENCE</scope>
    <source>
        <strain evidence="1">AB1</strain>
    </source>
</reference>
<protein>
    <submittedName>
        <fullName evidence="1">Uncharacterized protein</fullName>
    </submittedName>
</protein>
<name>A0AAU7N483_9VIRU</name>
<sequence>MLMAMNEANQVTIATEKARQPFYTVAGIGANTTVTVNGAIVDNGKHNVEAGTYTFTVTSTVMVHAQTETFTKEITVSGREKEFKQKTLWFPTSH</sequence>
<organism evidence="1">
    <name type="scientific">Nitrosopumivirus cobalaminus</name>
    <dbReference type="NCBI Taxonomy" id="3158414"/>
    <lineage>
        <taxon>Viruses</taxon>
    </lineage>
</organism>
<gene>
    <name evidence="1" type="ORF">ZGOWGMRN_CDS_0062</name>
</gene>
<evidence type="ECO:0000313" key="1">
    <source>
        <dbReference type="EMBL" id="XBQ68795.1"/>
    </source>
</evidence>
<dbReference type="EMBL" id="PP848464">
    <property type="protein sequence ID" value="XBQ68795.1"/>
    <property type="molecule type" value="Genomic_DNA"/>
</dbReference>
<proteinExistence type="predicted"/>